<reference evidence="8" key="2">
    <citation type="submission" date="2020-12" db="EMBL/GenBank/DDBJ databases">
        <authorList>
            <person name="Kanost M."/>
        </authorList>
    </citation>
    <scope>NUCLEOTIDE SEQUENCE</scope>
</reference>
<dbReference type="InterPro" id="IPR020846">
    <property type="entry name" value="MFS_dom"/>
</dbReference>
<feature type="transmembrane region" description="Helical" evidence="6">
    <location>
        <begin position="190"/>
        <end position="214"/>
    </location>
</feature>
<keyword evidence="5 6" id="KW-0472">Membrane</keyword>
<comment type="subcellular location">
    <subcellularLocation>
        <location evidence="1">Membrane</location>
        <topology evidence="1">Multi-pass membrane protein</topology>
    </subcellularLocation>
</comment>
<feature type="transmembrane region" description="Helical" evidence="6">
    <location>
        <begin position="307"/>
        <end position="327"/>
    </location>
</feature>
<feature type="transmembrane region" description="Helical" evidence="6">
    <location>
        <begin position="97"/>
        <end position="117"/>
    </location>
</feature>
<gene>
    <name evidence="8" type="ORF">O3G_MSEX005347</name>
</gene>
<dbReference type="PANTHER" id="PTHR23511">
    <property type="entry name" value="SYNAPTIC VESICLE GLYCOPROTEIN 2"/>
    <property type="match status" value="1"/>
</dbReference>
<evidence type="ECO:0000259" key="7">
    <source>
        <dbReference type="PROSITE" id="PS50850"/>
    </source>
</evidence>
<sequence>MTISFMAGAMASLSPHWIVLSAFKLVSSSSVSGAYAIGLTLLGECTPRDKRNLFIILTTSLFLLSTGIMAVITIPILPLTFSYYIPFLDIHFNSWRLLDLIFCLPCAIGAVGVACSFESPKYLMTVGRRDEALETLKNIFVLNTGKDRELYEVDSVVLDEESATAAKGLWASMIAQTVPLLRPPLLTNTLLLAALFIIVFLGVNPFIVWLPYIINAFMTSVQNGDRDMTICEMIRSSSNSSAGADNHASCSVNAFAMTMVFSINFILAFLNIVSSKIVSLIGRKKYFIILQLLSSIAGLVMNSVSLWIVSAILFVFYMFPIVSFGLLTTYSVDIFPTYIKAMAVCVTWMCGRVSAVVGINILKNLIENNCEAAFYIFGSVTMCGGLVGMFLPSDEKLAKRMSKGNPTP</sequence>
<dbReference type="GO" id="GO:0016020">
    <property type="term" value="C:membrane"/>
    <property type="evidence" value="ECO:0007669"/>
    <property type="project" value="UniProtKB-SubCell"/>
</dbReference>
<evidence type="ECO:0000256" key="1">
    <source>
        <dbReference type="ARBA" id="ARBA00004141"/>
    </source>
</evidence>
<keyword evidence="4 6" id="KW-1133">Transmembrane helix</keyword>
<dbReference type="PANTHER" id="PTHR23511:SF35">
    <property type="entry name" value="MAJOR FACILITATOR SUPERFAMILY (MFS) PROFILE DOMAIN-CONTAINING PROTEIN"/>
    <property type="match status" value="1"/>
</dbReference>
<keyword evidence="9" id="KW-1185">Reference proteome</keyword>
<feature type="transmembrane region" description="Helical" evidence="6">
    <location>
        <begin position="373"/>
        <end position="391"/>
    </location>
</feature>
<dbReference type="EMBL" id="JH668354">
    <property type="protein sequence ID" value="KAG6448221.1"/>
    <property type="molecule type" value="Genomic_DNA"/>
</dbReference>
<name>A0A922CJC8_MANSE</name>
<dbReference type="GO" id="GO:0022857">
    <property type="term" value="F:transmembrane transporter activity"/>
    <property type="evidence" value="ECO:0007669"/>
    <property type="project" value="InterPro"/>
</dbReference>
<feature type="transmembrane region" description="Helical" evidence="6">
    <location>
        <begin position="285"/>
        <end position="301"/>
    </location>
</feature>
<dbReference type="AlphaFoldDB" id="A0A922CJC8"/>
<keyword evidence="3 6" id="KW-0812">Transmembrane</keyword>
<evidence type="ECO:0000256" key="4">
    <source>
        <dbReference type="ARBA" id="ARBA00022989"/>
    </source>
</evidence>
<organism evidence="8 9">
    <name type="scientific">Manduca sexta</name>
    <name type="common">Tobacco hawkmoth</name>
    <name type="synonym">Tobacco hornworm</name>
    <dbReference type="NCBI Taxonomy" id="7130"/>
    <lineage>
        <taxon>Eukaryota</taxon>
        <taxon>Metazoa</taxon>
        <taxon>Ecdysozoa</taxon>
        <taxon>Arthropoda</taxon>
        <taxon>Hexapoda</taxon>
        <taxon>Insecta</taxon>
        <taxon>Pterygota</taxon>
        <taxon>Neoptera</taxon>
        <taxon>Endopterygota</taxon>
        <taxon>Lepidoptera</taxon>
        <taxon>Glossata</taxon>
        <taxon>Ditrysia</taxon>
        <taxon>Bombycoidea</taxon>
        <taxon>Sphingidae</taxon>
        <taxon>Sphinginae</taxon>
        <taxon>Sphingini</taxon>
        <taxon>Manduca</taxon>
    </lineage>
</organism>
<evidence type="ECO:0000313" key="8">
    <source>
        <dbReference type="EMBL" id="KAG6448221.1"/>
    </source>
</evidence>
<reference evidence="8" key="1">
    <citation type="journal article" date="2016" name="Insect Biochem. Mol. Biol.">
        <title>Multifaceted biological insights from a draft genome sequence of the tobacco hornworm moth, Manduca sexta.</title>
        <authorList>
            <person name="Kanost M.R."/>
            <person name="Arrese E.L."/>
            <person name="Cao X."/>
            <person name="Chen Y.R."/>
            <person name="Chellapilla S."/>
            <person name="Goldsmith M.R."/>
            <person name="Grosse-Wilde E."/>
            <person name="Heckel D.G."/>
            <person name="Herndon N."/>
            <person name="Jiang H."/>
            <person name="Papanicolaou A."/>
            <person name="Qu J."/>
            <person name="Soulages J.L."/>
            <person name="Vogel H."/>
            <person name="Walters J."/>
            <person name="Waterhouse R.M."/>
            <person name="Ahn S.J."/>
            <person name="Almeida F.C."/>
            <person name="An C."/>
            <person name="Aqrawi P."/>
            <person name="Bretschneider A."/>
            <person name="Bryant W.B."/>
            <person name="Bucks S."/>
            <person name="Chao H."/>
            <person name="Chevignon G."/>
            <person name="Christen J.M."/>
            <person name="Clarke D.F."/>
            <person name="Dittmer N.T."/>
            <person name="Ferguson L.C.F."/>
            <person name="Garavelou S."/>
            <person name="Gordon K.H.J."/>
            <person name="Gunaratna R.T."/>
            <person name="Han Y."/>
            <person name="Hauser F."/>
            <person name="He Y."/>
            <person name="Heidel-Fischer H."/>
            <person name="Hirsh A."/>
            <person name="Hu Y."/>
            <person name="Jiang H."/>
            <person name="Kalra D."/>
            <person name="Klinner C."/>
            <person name="Konig C."/>
            <person name="Kovar C."/>
            <person name="Kroll A.R."/>
            <person name="Kuwar S.S."/>
            <person name="Lee S.L."/>
            <person name="Lehman R."/>
            <person name="Li K."/>
            <person name="Li Z."/>
            <person name="Liang H."/>
            <person name="Lovelace S."/>
            <person name="Lu Z."/>
            <person name="Mansfield J.H."/>
            <person name="McCulloch K.J."/>
            <person name="Mathew T."/>
            <person name="Morton B."/>
            <person name="Muzny D.M."/>
            <person name="Neunemann D."/>
            <person name="Ongeri F."/>
            <person name="Pauchet Y."/>
            <person name="Pu L.L."/>
            <person name="Pyrousis I."/>
            <person name="Rao X.J."/>
            <person name="Redding A."/>
            <person name="Roesel C."/>
            <person name="Sanchez-Gracia A."/>
            <person name="Schaack S."/>
            <person name="Shukla A."/>
            <person name="Tetreau G."/>
            <person name="Wang Y."/>
            <person name="Xiong G.H."/>
            <person name="Traut W."/>
            <person name="Walsh T.K."/>
            <person name="Worley K.C."/>
            <person name="Wu D."/>
            <person name="Wu W."/>
            <person name="Wu Y.Q."/>
            <person name="Zhang X."/>
            <person name="Zou Z."/>
            <person name="Zucker H."/>
            <person name="Briscoe A.D."/>
            <person name="Burmester T."/>
            <person name="Clem R.J."/>
            <person name="Feyereisen R."/>
            <person name="Grimmelikhuijzen C.J.P."/>
            <person name="Hamodrakas S.J."/>
            <person name="Hansson B.S."/>
            <person name="Huguet E."/>
            <person name="Jermiin L.S."/>
            <person name="Lan Q."/>
            <person name="Lehman H.K."/>
            <person name="Lorenzen M."/>
            <person name="Merzendorfer H."/>
            <person name="Michalopoulos I."/>
            <person name="Morton D.B."/>
            <person name="Muthukrishnan S."/>
            <person name="Oakeshott J.G."/>
            <person name="Palmer W."/>
            <person name="Park Y."/>
            <person name="Passarelli A.L."/>
            <person name="Rozas J."/>
            <person name="Schwartz L.M."/>
            <person name="Smith W."/>
            <person name="Southgate A."/>
            <person name="Vilcinskas A."/>
            <person name="Vogt R."/>
            <person name="Wang P."/>
            <person name="Werren J."/>
            <person name="Yu X.Q."/>
            <person name="Zhou J.J."/>
            <person name="Brown S.J."/>
            <person name="Scherer S.E."/>
            <person name="Richards S."/>
            <person name="Blissard G.W."/>
        </authorList>
    </citation>
    <scope>NUCLEOTIDE SEQUENCE</scope>
</reference>
<feature type="transmembrane region" description="Helical" evidence="6">
    <location>
        <begin position="17"/>
        <end position="42"/>
    </location>
</feature>
<dbReference type="Proteomes" id="UP000791440">
    <property type="component" value="Unassembled WGS sequence"/>
</dbReference>
<feature type="transmembrane region" description="Helical" evidence="6">
    <location>
        <begin position="339"/>
        <end position="361"/>
    </location>
</feature>
<feature type="transmembrane region" description="Helical" evidence="6">
    <location>
        <begin position="254"/>
        <end position="273"/>
    </location>
</feature>
<evidence type="ECO:0000256" key="2">
    <source>
        <dbReference type="ARBA" id="ARBA00022448"/>
    </source>
</evidence>
<evidence type="ECO:0000256" key="5">
    <source>
        <dbReference type="ARBA" id="ARBA00023136"/>
    </source>
</evidence>
<keyword evidence="2" id="KW-0813">Transport</keyword>
<evidence type="ECO:0000313" key="9">
    <source>
        <dbReference type="Proteomes" id="UP000791440"/>
    </source>
</evidence>
<evidence type="ECO:0000256" key="6">
    <source>
        <dbReference type="SAM" id="Phobius"/>
    </source>
</evidence>
<protein>
    <recommendedName>
        <fullName evidence="7">Major facilitator superfamily (MFS) profile domain-containing protein</fullName>
    </recommendedName>
</protein>
<accession>A0A922CJC8</accession>
<dbReference type="PROSITE" id="PS50850">
    <property type="entry name" value="MFS"/>
    <property type="match status" value="1"/>
</dbReference>
<evidence type="ECO:0000256" key="3">
    <source>
        <dbReference type="ARBA" id="ARBA00022692"/>
    </source>
</evidence>
<comment type="caution">
    <text evidence="8">The sequence shown here is derived from an EMBL/GenBank/DDBJ whole genome shotgun (WGS) entry which is preliminary data.</text>
</comment>
<feature type="transmembrane region" description="Helical" evidence="6">
    <location>
        <begin position="54"/>
        <end position="77"/>
    </location>
</feature>
<proteinExistence type="predicted"/>
<feature type="domain" description="Major facilitator superfamily (MFS) profile" evidence="7">
    <location>
        <begin position="1"/>
        <end position="396"/>
    </location>
</feature>